<accession>A0AA39DC10</accession>
<comment type="caution">
    <text evidence="1">The sequence shown here is derived from an EMBL/GenBank/DDBJ whole genome shotgun (WGS) entry which is preliminary data.</text>
</comment>
<dbReference type="Proteomes" id="UP001168098">
    <property type="component" value="Unassembled WGS sequence"/>
</dbReference>
<organism evidence="1 2">
    <name type="scientific">Vitis rotundifolia</name>
    <name type="common">Muscadine grape</name>
    <dbReference type="NCBI Taxonomy" id="103349"/>
    <lineage>
        <taxon>Eukaryota</taxon>
        <taxon>Viridiplantae</taxon>
        <taxon>Streptophyta</taxon>
        <taxon>Embryophyta</taxon>
        <taxon>Tracheophyta</taxon>
        <taxon>Spermatophyta</taxon>
        <taxon>Magnoliopsida</taxon>
        <taxon>eudicotyledons</taxon>
        <taxon>Gunneridae</taxon>
        <taxon>Pentapetalae</taxon>
        <taxon>rosids</taxon>
        <taxon>Vitales</taxon>
        <taxon>Vitaceae</taxon>
        <taxon>Viteae</taxon>
        <taxon>Vitis</taxon>
    </lineage>
</organism>
<dbReference type="SUPFAM" id="SSF48403">
    <property type="entry name" value="Ankyrin repeat"/>
    <property type="match status" value="1"/>
</dbReference>
<dbReference type="EMBL" id="JARBHA010000017">
    <property type="protein sequence ID" value="KAJ9678025.1"/>
    <property type="molecule type" value="Genomic_DNA"/>
</dbReference>
<dbReference type="SMART" id="SM00248">
    <property type="entry name" value="ANK"/>
    <property type="match status" value="3"/>
</dbReference>
<dbReference type="InterPro" id="IPR002110">
    <property type="entry name" value="Ankyrin_rpt"/>
</dbReference>
<dbReference type="Gene3D" id="1.25.40.20">
    <property type="entry name" value="Ankyrin repeat-containing domain"/>
    <property type="match status" value="1"/>
</dbReference>
<reference evidence="1 2" key="1">
    <citation type="journal article" date="2023" name="BMC Biotechnol.">
        <title>Vitis rotundifolia cv Carlos genome sequencing.</title>
        <authorList>
            <person name="Huff M."/>
            <person name="Hulse-Kemp A."/>
            <person name="Scheffler B."/>
            <person name="Youngblood R."/>
            <person name="Simpson S."/>
            <person name="Babiker E."/>
            <person name="Staton M."/>
        </authorList>
    </citation>
    <scope>NUCLEOTIDE SEQUENCE [LARGE SCALE GENOMIC DNA]</scope>
    <source>
        <tissue evidence="1">Leaf</tissue>
    </source>
</reference>
<protein>
    <submittedName>
        <fullName evidence="1">Uncharacterized protein</fullName>
    </submittedName>
</protein>
<dbReference type="Pfam" id="PF12796">
    <property type="entry name" value="Ank_2"/>
    <property type="match status" value="1"/>
</dbReference>
<gene>
    <name evidence="1" type="ORF">PVL29_022802</name>
</gene>
<evidence type="ECO:0000313" key="2">
    <source>
        <dbReference type="Proteomes" id="UP001168098"/>
    </source>
</evidence>
<proteinExistence type="predicted"/>
<dbReference type="AlphaFoldDB" id="A0AA39DC10"/>
<evidence type="ECO:0000313" key="1">
    <source>
        <dbReference type="EMBL" id="KAJ9678025.1"/>
    </source>
</evidence>
<keyword evidence="2" id="KW-1185">Reference proteome</keyword>
<dbReference type="PANTHER" id="PTHR24121">
    <property type="entry name" value="NO MECHANORECEPTOR POTENTIAL C, ISOFORM D-RELATED"/>
    <property type="match status" value="1"/>
</dbReference>
<sequence>MADTNSTDQQELQAQLFFHLISKDDKKRISVYNDTILYMASRFKRSKLVRDLLEMLPKDCNHDLATTENNVGNNILYEVATSDTMKDVVKEMLKRNPKLLIAHNDLRETPTFCAARYGQIEMFKFLAREMKLMNQNPEDGKPNSIILEITRKQPNFQQINTAFIHFL</sequence>
<dbReference type="InterPro" id="IPR036770">
    <property type="entry name" value="Ankyrin_rpt-contain_sf"/>
</dbReference>
<dbReference type="PANTHER" id="PTHR24121:SF20">
    <property type="entry name" value="TONSOKU-LIKE PROTEIN"/>
    <property type="match status" value="1"/>
</dbReference>
<name>A0AA39DC10_VITRO</name>